<dbReference type="EMBL" id="JANUGU010000003">
    <property type="protein sequence ID" value="MCS0658962.1"/>
    <property type="molecule type" value="Genomic_DNA"/>
</dbReference>
<dbReference type="Proteomes" id="UP001204621">
    <property type="component" value="Unassembled WGS sequence"/>
</dbReference>
<comment type="caution">
    <text evidence="1">The sequence shown here is derived from an EMBL/GenBank/DDBJ whole genome shotgun (WGS) entry which is preliminary data.</text>
</comment>
<dbReference type="RefSeq" id="WP_258812147.1">
    <property type="nucleotide sequence ID" value="NZ_JANUGU010000003.1"/>
</dbReference>
<reference evidence="1 2" key="1">
    <citation type="submission" date="2022-08" db="EMBL/GenBank/DDBJ databases">
        <title>Reclassification of Massilia species as members of the genera Telluria, Duganella, Pseudoduganella, Mokoshia gen. nov. and Zemynaea gen. nov. using orthogonal and non-orthogonal genome-based approaches.</title>
        <authorList>
            <person name="Bowman J.P."/>
        </authorList>
    </citation>
    <scope>NUCLEOTIDE SEQUENCE [LARGE SCALE GENOMIC DNA]</scope>
    <source>
        <strain evidence="1 2">JCM 31606</strain>
    </source>
</reference>
<accession>A0ABT2CYB0</accession>
<evidence type="ECO:0008006" key="3">
    <source>
        <dbReference type="Google" id="ProtNLM"/>
    </source>
</evidence>
<sequence>MNTASIRRIENLRRLVAALADRSMGPDDVVGLLGVADRAARNYMNELKLAGVGRADPTQRGHLRLNADPSAIRDFLEELGADGSVCAKRKPPGPRRDPLVSALFGHGKI</sequence>
<gene>
    <name evidence="1" type="ORF">NX778_12900</name>
</gene>
<organism evidence="1 2">
    <name type="scientific">Massilia terrae</name>
    <dbReference type="NCBI Taxonomy" id="1811224"/>
    <lineage>
        <taxon>Bacteria</taxon>
        <taxon>Pseudomonadati</taxon>
        <taxon>Pseudomonadota</taxon>
        <taxon>Betaproteobacteria</taxon>
        <taxon>Burkholderiales</taxon>
        <taxon>Oxalobacteraceae</taxon>
        <taxon>Telluria group</taxon>
        <taxon>Massilia</taxon>
    </lineage>
</organism>
<protein>
    <recommendedName>
        <fullName evidence="3">HTH domain-containing protein</fullName>
    </recommendedName>
</protein>
<keyword evidence="2" id="KW-1185">Reference proteome</keyword>
<proteinExistence type="predicted"/>
<name>A0ABT2CYB0_9BURK</name>
<evidence type="ECO:0000313" key="2">
    <source>
        <dbReference type="Proteomes" id="UP001204621"/>
    </source>
</evidence>
<evidence type="ECO:0000313" key="1">
    <source>
        <dbReference type="EMBL" id="MCS0658962.1"/>
    </source>
</evidence>